<evidence type="ECO:0000313" key="2">
    <source>
        <dbReference type="Proteomes" id="UP000008207"/>
    </source>
</evidence>
<protein>
    <submittedName>
        <fullName evidence="1">Uncharacterized protein</fullName>
    </submittedName>
</protein>
<dbReference type="AlphaFoldDB" id="B8ICS7"/>
<dbReference type="STRING" id="460265.Mnod_2518"/>
<dbReference type="eggNOG" id="ENOG503120R">
    <property type="taxonomic scope" value="Bacteria"/>
</dbReference>
<keyword evidence="2" id="KW-1185">Reference proteome</keyword>
<sequence length="67" mass="7243">MPRRPAAVTQADIARAIRAVRDAGLPVTRVVLRPDGIAVETTEGAITTEPFALPPEEPEAERRDVIL</sequence>
<dbReference type="KEGG" id="mno:Mnod_2518"/>
<name>B8ICS7_METNO</name>
<organism evidence="1 2">
    <name type="scientific">Methylobacterium nodulans (strain LMG 21967 / CNCM I-2342 / ORS 2060)</name>
    <dbReference type="NCBI Taxonomy" id="460265"/>
    <lineage>
        <taxon>Bacteria</taxon>
        <taxon>Pseudomonadati</taxon>
        <taxon>Pseudomonadota</taxon>
        <taxon>Alphaproteobacteria</taxon>
        <taxon>Hyphomicrobiales</taxon>
        <taxon>Methylobacteriaceae</taxon>
        <taxon>Methylobacterium</taxon>
    </lineage>
</organism>
<proteinExistence type="predicted"/>
<gene>
    <name evidence="1" type="ordered locus">Mnod_2518</name>
</gene>
<accession>B8ICS7</accession>
<dbReference type="RefSeq" id="WP_015929168.1">
    <property type="nucleotide sequence ID" value="NC_011894.1"/>
</dbReference>
<evidence type="ECO:0000313" key="1">
    <source>
        <dbReference type="EMBL" id="ACL57488.1"/>
    </source>
</evidence>
<dbReference type="Proteomes" id="UP000008207">
    <property type="component" value="Chromosome"/>
</dbReference>
<dbReference type="HOGENOM" id="CLU_2807563_0_0_5"/>
<reference evidence="1 2" key="1">
    <citation type="submission" date="2009-01" db="EMBL/GenBank/DDBJ databases">
        <title>Complete sequence of chromosome of Methylobacterium nodulans ORS 2060.</title>
        <authorList>
            <consortium name="US DOE Joint Genome Institute"/>
            <person name="Lucas S."/>
            <person name="Copeland A."/>
            <person name="Lapidus A."/>
            <person name="Glavina del Rio T."/>
            <person name="Dalin E."/>
            <person name="Tice H."/>
            <person name="Bruce D."/>
            <person name="Goodwin L."/>
            <person name="Pitluck S."/>
            <person name="Sims D."/>
            <person name="Brettin T."/>
            <person name="Detter J.C."/>
            <person name="Han C."/>
            <person name="Larimer F."/>
            <person name="Land M."/>
            <person name="Hauser L."/>
            <person name="Kyrpides N."/>
            <person name="Ivanova N."/>
            <person name="Marx C.J."/>
            <person name="Richardson P."/>
        </authorList>
    </citation>
    <scope>NUCLEOTIDE SEQUENCE [LARGE SCALE GENOMIC DNA]</scope>
    <source>
        <strain evidence="2">LMG 21967 / CNCM I-2342 / ORS 2060</strain>
    </source>
</reference>
<dbReference type="EMBL" id="CP001349">
    <property type="protein sequence ID" value="ACL57488.1"/>
    <property type="molecule type" value="Genomic_DNA"/>
</dbReference>